<dbReference type="EC" id="4.4.1.13" evidence="2"/>
<dbReference type="InterPro" id="IPR004839">
    <property type="entry name" value="Aminotransferase_I/II_large"/>
</dbReference>
<reference evidence="7 8" key="1">
    <citation type="submission" date="2016-08" db="EMBL/GenBank/DDBJ databases">
        <title>Genome of Bacillus solimangrovi GH2-4.</title>
        <authorList>
            <person name="Lim S."/>
            <person name="Kim B.-C."/>
        </authorList>
    </citation>
    <scope>NUCLEOTIDE SEQUENCE [LARGE SCALE GENOMIC DNA]</scope>
    <source>
        <strain evidence="7 8">GH2-4</strain>
    </source>
</reference>
<dbReference type="SUPFAM" id="SSF53383">
    <property type="entry name" value="PLP-dependent transferases"/>
    <property type="match status" value="1"/>
</dbReference>
<dbReference type="RefSeq" id="WP_069717147.1">
    <property type="nucleotide sequence ID" value="NZ_MJEH01000022.1"/>
</dbReference>
<dbReference type="STRING" id="1305675.BFG57_01485"/>
<dbReference type="InterPro" id="IPR027619">
    <property type="entry name" value="C-S_lyase_PatB-like"/>
</dbReference>
<dbReference type="CDD" id="cd00609">
    <property type="entry name" value="AAT_like"/>
    <property type="match status" value="1"/>
</dbReference>
<dbReference type="EMBL" id="MJEH01000022">
    <property type="protein sequence ID" value="OEH92705.1"/>
    <property type="molecule type" value="Genomic_DNA"/>
</dbReference>
<evidence type="ECO:0000256" key="3">
    <source>
        <dbReference type="ARBA" id="ARBA00022898"/>
    </source>
</evidence>
<dbReference type="Gene3D" id="3.90.1150.10">
    <property type="entry name" value="Aspartate Aminotransferase, domain 1"/>
    <property type="match status" value="1"/>
</dbReference>
<evidence type="ECO:0000313" key="8">
    <source>
        <dbReference type="Proteomes" id="UP000095209"/>
    </source>
</evidence>
<organism evidence="7 8">
    <name type="scientific">Bacillus solimangrovi</name>
    <dbReference type="NCBI Taxonomy" id="1305675"/>
    <lineage>
        <taxon>Bacteria</taxon>
        <taxon>Bacillati</taxon>
        <taxon>Bacillota</taxon>
        <taxon>Bacilli</taxon>
        <taxon>Bacillales</taxon>
        <taxon>Bacillaceae</taxon>
        <taxon>Bacillus</taxon>
    </lineage>
</organism>
<evidence type="ECO:0000256" key="2">
    <source>
        <dbReference type="ARBA" id="ARBA00012224"/>
    </source>
</evidence>
<evidence type="ECO:0000256" key="1">
    <source>
        <dbReference type="ARBA" id="ARBA00001933"/>
    </source>
</evidence>
<dbReference type="Proteomes" id="UP000095209">
    <property type="component" value="Unassembled WGS sequence"/>
</dbReference>
<sequence length="390" mass="44239">MNFDQLHNRKGSDSAKWDGVNKYFGEQDLHPMWVADMDFPAPQPVIEALNDKVEHGIYGYPHVPDSTYQSITGWLSQRHQWEINQDWISFILGVVPAISTIIHALTEVGDKIIIQPPVYYPFFGMVEDNERVLSLNPLKLEDGQYKIDFDHLEQIIDNETKMLILCSPHNPVGRVWSKDELQKLGDICIKNNILVISDEIHADLTLNGQKHVPFASISKEFADISITCLAPSKTFNLAGTQAAYMIIPNDGLRKKVDNQKKKQGLYALNIFGLTALEAAYTHGGIWLDSLMEYIEDNVKLVKDFLETELPSIRLIEPEGTYLLWIDCRALNVEHKKLERALLKEGKLALNQGYTFGENGQGFIRMNIATQKAHIQEGLKRLKQVIDSVQG</sequence>
<comment type="cofactor">
    <cofactor evidence="1">
        <name>pyridoxal 5'-phosphate</name>
        <dbReference type="ChEBI" id="CHEBI:597326"/>
    </cofactor>
</comment>
<dbReference type="InterPro" id="IPR015422">
    <property type="entry name" value="PyrdxlP-dep_Trfase_small"/>
</dbReference>
<dbReference type="Pfam" id="PF00155">
    <property type="entry name" value="Aminotran_1_2"/>
    <property type="match status" value="1"/>
</dbReference>
<dbReference type="Gene3D" id="3.40.640.10">
    <property type="entry name" value="Type I PLP-dependent aspartate aminotransferase-like (Major domain)"/>
    <property type="match status" value="1"/>
</dbReference>
<dbReference type="PANTHER" id="PTHR43525">
    <property type="entry name" value="PROTEIN MALY"/>
    <property type="match status" value="1"/>
</dbReference>
<evidence type="ECO:0000256" key="5">
    <source>
        <dbReference type="ARBA" id="ARBA00037974"/>
    </source>
</evidence>
<evidence type="ECO:0000256" key="4">
    <source>
        <dbReference type="ARBA" id="ARBA00023239"/>
    </source>
</evidence>
<dbReference type="GO" id="GO:0047804">
    <property type="term" value="F:cysteine-S-conjugate beta-lyase activity"/>
    <property type="evidence" value="ECO:0007669"/>
    <property type="project" value="UniProtKB-EC"/>
</dbReference>
<dbReference type="InterPro" id="IPR015424">
    <property type="entry name" value="PyrdxlP-dep_Trfase"/>
</dbReference>
<evidence type="ECO:0000259" key="6">
    <source>
        <dbReference type="Pfam" id="PF00155"/>
    </source>
</evidence>
<dbReference type="NCBIfam" id="TIGR04350">
    <property type="entry name" value="C_S_lyase_PatB"/>
    <property type="match status" value="1"/>
</dbReference>
<keyword evidence="4 7" id="KW-0456">Lyase</keyword>
<dbReference type="AlphaFoldDB" id="A0A1E5LF47"/>
<comment type="caution">
    <text evidence="7">The sequence shown here is derived from an EMBL/GenBank/DDBJ whole genome shotgun (WGS) entry which is preliminary data.</text>
</comment>
<dbReference type="InterPro" id="IPR015421">
    <property type="entry name" value="PyrdxlP-dep_Trfase_major"/>
</dbReference>
<evidence type="ECO:0000313" key="7">
    <source>
        <dbReference type="EMBL" id="OEH92705.1"/>
    </source>
</evidence>
<proteinExistence type="inferred from homology"/>
<dbReference type="GO" id="GO:0030170">
    <property type="term" value="F:pyridoxal phosphate binding"/>
    <property type="evidence" value="ECO:0007669"/>
    <property type="project" value="InterPro"/>
</dbReference>
<accession>A0A1E5LF47</accession>
<comment type="similarity">
    <text evidence="5">Belongs to the class-II pyridoxal-phosphate-dependent aminotransferase family. MalY/PatB cystathionine beta-lyase subfamily.</text>
</comment>
<keyword evidence="3" id="KW-0663">Pyridoxal phosphate</keyword>
<dbReference type="PANTHER" id="PTHR43525:SF1">
    <property type="entry name" value="PROTEIN MALY"/>
    <property type="match status" value="1"/>
</dbReference>
<dbReference type="OrthoDB" id="9802872at2"/>
<gene>
    <name evidence="7" type="ORF">BFG57_01485</name>
</gene>
<keyword evidence="8" id="KW-1185">Reference proteome</keyword>
<protein>
    <recommendedName>
        <fullName evidence="2">cysteine-S-conjugate beta-lyase</fullName>
        <ecNumber evidence="2">4.4.1.13</ecNumber>
    </recommendedName>
</protein>
<name>A0A1E5LF47_9BACI</name>
<feature type="domain" description="Aminotransferase class I/classII large" evidence="6">
    <location>
        <begin position="39"/>
        <end position="381"/>
    </location>
</feature>
<dbReference type="InterPro" id="IPR051798">
    <property type="entry name" value="Class-II_PLP-Dep_Aminotrans"/>
</dbReference>